<dbReference type="RefSeq" id="XP_039473810.1">
    <property type="nucleotide sequence ID" value="XM_039617876.1"/>
</dbReference>
<feature type="region of interest" description="Disordered" evidence="1">
    <location>
        <begin position="1481"/>
        <end position="1506"/>
    </location>
</feature>
<feature type="compositionally biased region" description="Polar residues" evidence="1">
    <location>
        <begin position="2539"/>
        <end position="2554"/>
    </location>
</feature>
<accession>A0AAZ1Y2Y6</accession>
<reference evidence="3" key="1">
    <citation type="submission" date="2020-03" db="EMBL/GenBank/DDBJ databases">
        <title>Evolution of repeat sequences and sex chromosomes of tilapia species revealed by chromosome-level genomes.</title>
        <authorList>
            <person name="Xu L."/>
            <person name="Tao W."/>
            <person name="Wang D."/>
            <person name="Zhou Q."/>
        </authorList>
    </citation>
    <scope>NUCLEOTIDE SEQUENCE [LARGE SCALE GENOMIC DNA]</scope>
    <source>
        <strain evidence="3">Israel</strain>
    </source>
</reference>
<dbReference type="Ensembl" id="ENSOABT00000068056.1">
    <property type="protein sequence ID" value="ENSOABP00000074185.1"/>
    <property type="gene ID" value="ENSOABG00000031588.1"/>
</dbReference>
<feature type="compositionally biased region" description="Basic and acidic residues" evidence="1">
    <location>
        <begin position="825"/>
        <end position="836"/>
    </location>
</feature>
<feature type="region of interest" description="Disordered" evidence="1">
    <location>
        <begin position="685"/>
        <end position="707"/>
    </location>
</feature>
<dbReference type="InterPro" id="IPR036116">
    <property type="entry name" value="FN3_sf"/>
</dbReference>
<dbReference type="PANTHER" id="PTHR33487">
    <property type="entry name" value="CILIA- AND FLAGELLA-ASSOCIATED PROTEIN 54"/>
    <property type="match status" value="1"/>
</dbReference>
<reference evidence="2" key="3">
    <citation type="submission" date="2025-09" db="UniProtKB">
        <authorList>
            <consortium name="Ensembl"/>
        </authorList>
    </citation>
    <scope>IDENTIFICATION</scope>
</reference>
<feature type="region of interest" description="Disordered" evidence="1">
    <location>
        <begin position="815"/>
        <end position="844"/>
    </location>
</feature>
<reference evidence="2" key="2">
    <citation type="submission" date="2025-08" db="UniProtKB">
        <authorList>
            <consortium name="Ensembl"/>
        </authorList>
    </citation>
    <scope>IDENTIFICATION</scope>
</reference>
<name>A0AAZ1Y2Y6_OREAU</name>
<dbReference type="Proteomes" id="UP000472276">
    <property type="component" value="Unassembled WGS sequence"/>
</dbReference>
<dbReference type="PANTHER" id="PTHR33487:SF1">
    <property type="entry name" value="CILIA- AND FLAGELLA-ASSOCIATED PROTEIN 54"/>
    <property type="match status" value="1"/>
</dbReference>
<feature type="compositionally biased region" description="Low complexity" evidence="1">
    <location>
        <begin position="2522"/>
        <end position="2536"/>
    </location>
</feature>
<dbReference type="InterPro" id="IPR027912">
    <property type="entry name" value="CFAP54"/>
</dbReference>
<organism evidence="2 3">
    <name type="scientific">Oreochromis aureus</name>
    <name type="common">Israeli tilapia</name>
    <name type="synonym">Chromis aureus</name>
    <dbReference type="NCBI Taxonomy" id="47969"/>
    <lineage>
        <taxon>Eukaryota</taxon>
        <taxon>Metazoa</taxon>
        <taxon>Chordata</taxon>
        <taxon>Craniata</taxon>
        <taxon>Vertebrata</taxon>
        <taxon>Euteleostomi</taxon>
        <taxon>Actinopterygii</taxon>
        <taxon>Neopterygii</taxon>
        <taxon>Teleostei</taxon>
        <taxon>Neoteleostei</taxon>
        <taxon>Acanthomorphata</taxon>
        <taxon>Ovalentaria</taxon>
        <taxon>Cichlomorphae</taxon>
        <taxon>Cichliformes</taxon>
        <taxon>Cichlidae</taxon>
        <taxon>African cichlids</taxon>
        <taxon>Pseudocrenilabrinae</taxon>
        <taxon>Oreochromini</taxon>
        <taxon>Oreochromis</taxon>
    </lineage>
</organism>
<dbReference type="GeneID" id="116336172"/>
<feature type="region of interest" description="Disordered" evidence="1">
    <location>
        <begin position="1313"/>
        <end position="1341"/>
    </location>
</feature>
<evidence type="ECO:0000313" key="2">
    <source>
        <dbReference type="Ensembl" id="ENSOABP00000074185.1"/>
    </source>
</evidence>
<evidence type="ECO:0000256" key="1">
    <source>
        <dbReference type="SAM" id="MobiDB-lite"/>
    </source>
</evidence>
<feature type="compositionally biased region" description="Basic and acidic residues" evidence="1">
    <location>
        <begin position="1481"/>
        <end position="1499"/>
    </location>
</feature>
<dbReference type="Pfam" id="PF14858">
    <property type="entry name" value="CFAP54_N"/>
    <property type="match status" value="1"/>
</dbReference>
<feature type="compositionally biased region" description="Polar residues" evidence="1">
    <location>
        <begin position="1318"/>
        <end position="1333"/>
    </location>
</feature>
<feature type="compositionally biased region" description="Basic and acidic residues" evidence="1">
    <location>
        <begin position="694"/>
        <end position="707"/>
    </location>
</feature>
<gene>
    <name evidence="2" type="primary">LOC116336172</name>
</gene>
<dbReference type="SUPFAM" id="SSF49265">
    <property type="entry name" value="Fibronectin type III"/>
    <property type="match status" value="1"/>
</dbReference>
<dbReference type="GO" id="GO:0060271">
    <property type="term" value="P:cilium assembly"/>
    <property type="evidence" value="ECO:0007669"/>
    <property type="project" value="TreeGrafter"/>
</dbReference>
<sequence length="2561" mass="287366">MDLPASYYGELDQRNPVLSAFKREINSFITLMKQVASSNNQDNSTYAKGIKILVEIWKKFKHRLPLKLYQEHMLQIADFLFGIKLYQLALRQGYSLHLSQFSSVKITDITNVDQFMACFFPEGLDTDQNTFSMKVRAMQGCALCIFELERQHRFLSQKGLCKLLRVLNFMRTMMQAFQQHEHLYWQIYNGSLHIYNVCRYLMTMQCSAQALEYLLWASISLELSIPLMTAKYLPVIVTLYCAVCQCYYDNHAEVQAEEFARRALGKINELAKLGEHSEVPATRETQRAYKDASIKLGAMIFKRAAFETRKRPRTLYKSKIKSTLKDIPNVPWPRTPTERLLTGLFECSAAQFLGILEALWDSNTRPLQMRMPEDPELQEVYLELLSAGISLLSGVTGEQRYDDHPCLSPLVLTPNSTLIDLAISGENKIPIMSAVRFIKLLFQYKQLDAFTELTTEMLQVLSNLDGQSFRREKQELALLHSFNILLSTQRSPPKEDITSKDQHKVSLSMSGKLTDLVETLHKSVCDSAPEVQPDADLILDIVLFLWGKMKAVIQRDPLQNHDKWLWCLYVLYEVALACDLAAVDCIMIAEMSHTLGMLLENAAEYFLETSTSGVCERDCDDAKPNSFSILESSSTELLQKVCEVVKRGLEALARGVATLAPQDCSAFTDFAFMQKFSPLQSSAFSTTSSTSSKHRNEDDKINLKKGEVETQKESDLKGCQQTEATWMYLLIKDLHLELDIILHRASLKLLQLNAVVESELLDRIKKNKVSKALFLIQKALLVYNNMEQSDISETKSLLEDAATLIEKAGMEERKVYMSSTPNTTSEDKGKGIKEDGQSPPPPPVLLSRNDHSMSFAPAPYNLEGQVCWYQLCGRVAGGINRKVRLGDCSLPGTGNMVPALSGECVLRVEGLEPNQKYVFAVAAYNSQGKLLGSTIGGTTLPLLASMPVPLLSSWAHLAKVAFQTEQYAVAKRACRELWSHCIYPDSESNGKEDRLATTGLRKEILQYSSLHLCQLFLTSIFIETEINIQQGSLYCDSFSDNGPFIWEKEARLAECERILVAMHLAMCLNDAAAALQAAVSCYGLLAPIMFHQITCDSVVQVLKKCLMVLEENSGLLKQKWTGNTSESFIHMIACITYYLAKTLRVLRKHEMAKAVMDCGCRLLQDVYHAQLQIRRLTNQSEGRKTADQATVKSEMKISLQLKALERKNKKITVSEGTHTPEPETSQTLTVSEDPNLLYELISSGTLKDAYMHVMKLRRKVYFTEFAALLLQRTMKEGHIDLVLEWGQSLFQFLSSRDEAMVLSAKCLEGHGQIRKRSGNQNAKGNETSQNKNASSHDDTRKKAKHKLAQNMLWKMRTHREVLAVENLLAMISSVMQRQEKRLQLRHTCTEERVWRSHLNYCMAQAHLAVFYQRLVQQHGGDLDQRYSQFHPLYFSLAYSGVLVWRNNSQQHELESSNEAVLHEDSSDHKDYVMTAHKDRGRKEAVDGSVAEDRCKEGEGSPHSLEQQMEAQRCTGATLLESINKVAVHLRRAMVLAHRGNHWTTLQCVCQALWDQSCRITVLVQRAAQLETPCTITAEQLHSILTPLLVLATDFIMDMLQKLGLWSLYDSDLTEDELESSLHFSVPLDDSTQVDLRWVRTLVLHTLERLHDSGKWESLAHFALLFNSYTRDRYTVIITPLLVHAQRMLLERINSFGGPAVPQPHHVNTQKATGNEVTNKSYAGCQLLSGRIHHAAQKRHLHKKAALTNSIPREAVDLTGAEIQHSMSLVCVPLDVEYTLSCYHQALEKKPYCLQMFQHSRSLLVLLLANTQPCFMIPTQHCRSQGLSHSASFVNFSPVVMPTPNIQPCDLTEEDYSTPDAIYGFPISRDHLQTIISAYTTSIKYLKANSCDSLRVLALHELGNLQFYSGNTRAAHSCWSKAIDCALQSSGVLEKWDGASLGNGSLQEILRKAGMWGCLQAAVVTAKIAQFILTSDINQRTKYCLLSAYLFKSLLCCSMAQAQADLQYASYSIGDELLPGVDLFSEPHRLHLGTTVSSLNFICHWLLTTGYCITLLPTLALYLHFVGTVCRDVQHTVKGKILKIRALTELCLFTEAVKEVVQLTRGTGVLLPHGQYIASACVEPTKTFCSNKSLLDNAEALEELVNCDFTPEVCTLYGPALCLRFNLARVQLVLALTNAVAGFPVPDSVEGEVCTSVTSCSVDPKDDEQEGPDTDDCCPKTGEQKVLNLDAKTEDLSPERIKFLLLERASLWLNTISEQLESHSLCKMETLELMIESSVLKGNLYMQQAHTALCFETAVSSLKLLQTSPVTVRGSGADDKDFGESDAQNGDCPRVVEASERIGVHLWLHCRLALVHSLVAHNPRTVELLPGKNINEEAARVLQEGLDECALWGDLDIQALLLVEGARLEARRGKTDNSMTMLQKAVSLLSGRTRLPQKSVITLAQATLLLSDLRGAQSITPLQLMQKLLKKQLCDFGESVELVDGKMCFFPPGPRNIYLPYFNILNQTNLQIGNILGQSQMETQVSASQSSQSTSRQTLHHSLQNESDSSNLISKQSDHLQS</sequence>
<proteinExistence type="predicted"/>
<keyword evidence="3" id="KW-1185">Reference proteome</keyword>
<protein>
    <recommendedName>
        <fullName evidence="4">Cilia and flagella associated protein 54</fullName>
    </recommendedName>
</protein>
<evidence type="ECO:0008006" key="4">
    <source>
        <dbReference type="Google" id="ProtNLM"/>
    </source>
</evidence>
<evidence type="ECO:0000313" key="3">
    <source>
        <dbReference type="Proteomes" id="UP000472276"/>
    </source>
</evidence>
<feature type="region of interest" description="Disordered" evidence="1">
    <location>
        <begin position="2522"/>
        <end position="2561"/>
    </location>
</feature>